<feature type="transmembrane region" description="Helical" evidence="1">
    <location>
        <begin position="123"/>
        <end position="143"/>
    </location>
</feature>
<sequence length="427" mass="49094">MKTIKIPARKIIGFIIIYTIVVSSLSSEMELPQNLLYVNDILLIFVLFAYSKKMNMFEKLGMKKIIYVLCFLALVIAVGVIGNMVSLKLVLWGMRNTFRGIIFFIFCVWYLKYEDVQKMFHIFVKLQYVNFALGIYQFFILGLEQDTVGGIFGHGNGNALCIFCVIVCAYTILSYLNEKKNLFNMIFCLGSSFILAALAEEKFLFIEIVITFLIALAISRRNYAKLIIIPVFVFVTIMGLQIFESIFPKAAKDLMSVSLMEKYATSSWLGSYYIPRIGSYTFISEKIFQNNLFNKLFGFGMGNCDTSSFSFLQSNYYNKYGYMNYRWIFRQWTIMENGIIGFWGIVAFFVIVIICLAKIRKKVSVDRRIFIDTSLITSIISIMTMWMNNTLKVDTAYIPYFVIASGIVCYKKIVEKNNQLGGNEGDT</sequence>
<protein>
    <recommendedName>
        <fullName evidence="4">O-antigen ligase domain-containing protein</fullName>
    </recommendedName>
</protein>
<keyword evidence="1" id="KW-1133">Transmembrane helix</keyword>
<proteinExistence type="predicted"/>
<evidence type="ECO:0000313" key="2">
    <source>
        <dbReference type="EMBL" id="RHA16884.1"/>
    </source>
</evidence>
<feature type="transmembrane region" description="Helical" evidence="1">
    <location>
        <begin position="204"/>
        <end position="219"/>
    </location>
</feature>
<feature type="transmembrane region" description="Helical" evidence="1">
    <location>
        <begin position="12"/>
        <end position="29"/>
    </location>
</feature>
<gene>
    <name evidence="2" type="ORF">DW944_10955</name>
</gene>
<dbReference type="AlphaFoldDB" id="A0A413R5E8"/>
<dbReference type="RefSeq" id="WP_117971564.1">
    <property type="nucleotide sequence ID" value="NZ_QSFD01000013.1"/>
</dbReference>
<evidence type="ECO:0000256" key="1">
    <source>
        <dbReference type="SAM" id="Phobius"/>
    </source>
</evidence>
<evidence type="ECO:0000313" key="3">
    <source>
        <dbReference type="Proteomes" id="UP000284779"/>
    </source>
</evidence>
<dbReference type="Proteomes" id="UP000284779">
    <property type="component" value="Unassembled WGS sequence"/>
</dbReference>
<feature type="transmembrane region" description="Helical" evidence="1">
    <location>
        <begin position="65"/>
        <end position="86"/>
    </location>
</feature>
<evidence type="ECO:0008006" key="4">
    <source>
        <dbReference type="Google" id="ProtNLM"/>
    </source>
</evidence>
<keyword evidence="3" id="KW-1185">Reference proteome</keyword>
<feature type="transmembrane region" description="Helical" evidence="1">
    <location>
        <begin position="155"/>
        <end position="175"/>
    </location>
</feature>
<feature type="transmembrane region" description="Helical" evidence="1">
    <location>
        <begin position="182"/>
        <end position="198"/>
    </location>
</feature>
<reference evidence="2 3" key="1">
    <citation type="submission" date="2018-08" db="EMBL/GenBank/DDBJ databases">
        <title>A genome reference for cultivated species of the human gut microbiota.</title>
        <authorList>
            <person name="Zou Y."/>
            <person name="Xue W."/>
            <person name="Luo G."/>
        </authorList>
    </citation>
    <scope>NUCLEOTIDE SEQUENCE [LARGE SCALE GENOMIC DNA]</scope>
    <source>
        <strain evidence="2 3">AM44-11BH</strain>
    </source>
</reference>
<keyword evidence="1" id="KW-0472">Membrane</keyword>
<feature type="transmembrane region" description="Helical" evidence="1">
    <location>
        <begin position="226"/>
        <end position="247"/>
    </location>
</feature>
<organism evidence="2 3">
    <name type="scientific">Eubacterium ventriosum</name>
    <dbReference type="NCBI Taxonomy" id="39496"/>
    <lineage>
        <taxon>Bacteria</taxon>
        <taxon>Bacillati</taxon>
        <taxon>Bacillota</taxon>
        <taxon>Clostridia</taxon>
        <taxon>Eubacteriales</taxon>
        <taxon>Eubacteriaceae</taxon>
        <taxon>Eubacterium</taxon>
    </lineage>
</organism>
<feature type="transmembrane region" description="Helical" evidence="1">
    <location>
        <begin position="92"/>
        <end position="111"/>
    </location>
</feature>
<feature type="transmembrane region" description="Helical" evidence="1">
    <location>
        <begin position="339"/>
        <end position="357"/>
    </location>
</feature>
<feature type="transmembrane region" description="Helical" evidence="1">
    <location>
        <begin position="369"/>
        <end position="387"/>
    </location>
</feature>
<comment type="caution">
    <text evidence="2">The sequence shown here is derived from an EMBL/GenBank/DDBJ whole genome shotgun (WGS) entry which is preliminary data.</text>
</comment>
<feature type="transmembrane region" description="Helical" evidence="1">
    <location>
        <begin position="35"/>
        <end position="53"/>
    </location>
</feature>
<name>A0A413R5E8_9FIRM</name>
<keyword evidence="1" id="KW-0812">Transmembrane</keyword>
<feature type="transmembrane region" description="Helical" evidence="1">
    <location>
        <begin position="393"/>
        <end position="410"/>
    </location>
</feature>
<accession>A0A413R5E8</accession>
<dbReference type="EMBL" id="QSFD01000013">
    <property type="protein sequence ID" value="RHA16884.1"/>
    <property type="molecule type" value="Genomic_DNA"/>
</dbReference>